<dbReference type="InterPro" id="IPR019438">
    <property type="entry name" value="Q_salvage"/>
</dbReference>
<dbReference type="Gene3D" id="1.25.10.10">
    <property type="entry name" value="Leucine-rich Repeat Variant"/>
    <property type="match status" value="1"/>
</dbReference>
<dbReference type="InterPro" id="IPR016024">
    <property type="entry name" value="ARM-type_fold"/>
</dbReference>
<dbReference type="eggNOG" id="KOG2524">
    <property type="taxonomic scope" value="Eukaryota"/>
</dbReference>
<dbReference type="OrthoDB" id="416777at2759"/>
<feature type="region of interest" description="Disordered" evidence="7">
    <location>
        <begin position="43"/>
        <end position="92"/>
    </location>
</feature>
<dbReference type="SUPFAM" id="SSF48371">
    <property type="entry name" value="ARM repeat"/>
    <property type="match status" value="1"/>
</dbReference>
<protein>
    <recommendedName>
        <fullName evidence="3 6">Queuosine 5'-phosphate N-glycosylase/hydrolase</fullName>
        <ecNumber evidence="6">3.2.2.-</ecNumber>
    </recommendedName>
    <alternativeName>
        <fullName evidence="4 6">Queuosine-nucleotide N-glycosylase/hydrolase</fullName>
    </alternativeName>
</protein>
<feature type="domain" description="Ataxin-10" evidence="8">
    <location>
        <begin position="335"/>
        <end position="427"/>
    </location>
</feature>
<dbReference type="InterPro" id="IPR011989">
    <property type="entry name" value="ARM-like"/>
</dbReference>
<evidence type="ECO:0000256" key="5">
    <source>
        <dbReference type="ARBA" id="ARBA00048204"/>
    </source>
</evidence>
<feature type="compositionally biased region" description="Low complexity" evidence="7">
    <location>
        <begin position="51"/>
        <end position="68"/>
    </location>
</feature>
<dbReference type="GO" id="GO:0006400">
    <property type="term" value="P:tRNA modification"/>
    <property type="evidence" value="ECO:0007669"/>
    <property type="project" value="TreeGrafter"/>
</dbReference>
<evidence type="ECO:0000313" key="10">
    <source>
        <dbReference type="Proteomes" id="UP000054560"/>
    </source>
</evidence>
<evidence type="ECO:0000256" key="4">
    <source>
        <dbReference type="ARBA" id="ARBA00035393"/>
    </source>
</evidence>
<reference evidence="9 10" key="1">
    <citation type="submission" date="2011-02" db="EMBL/GenBank/DDBJ databases">
        <title>The Genome Sequence of Sphaeroforma arctica JP610.</title>
        <authorList>
            <consortium name="The Broad Institute Genome Sequencing Platform"/>
            <person name="Russ C."/>
            <person name="Cuomo C."/>
            <person name="Young S.K."/>
            <person name="Zeng Q."/>
            <person name="Gargeya S."/>
            <person name="Alvarado L."/>
            <person name="Berlin A."/>
            <person name="Chapman S.B."/>
            <person name="Chen Z."/>
            <person name="Freedman E."/>
            <person name="Gellesch M."/>
            <person name="Goldberg J."/>
            <person name="Griggs A."/>
            <person name="Gujja S."/>
            <person name="Heilman E."/>
            <person name="Heiman D."/>
            <person name="Howarth C."/>
            <person name="Mehta T."/>
            <person name="Neiman D."/>
            <person name="Pearson M."/>
            <person name="Roberts A."/>
            <person name="Saif S."/>
            <person name="Shea T."/>
            <person name="Shenoy N."/>
            <person name="Sisk P."/>
            <person name="Stolte C."/>
            <person name="Sykes S."/>
            <person name="White J."/>
            <person name="Yandava C."/>
            <person name="Burger G."/>
            <person name="Gray M.W."/>
            <person name="Holland P.W.H."/>
            <person name="King N."/>
            <person name="Lang F.B.F."/>
            <person name="Roger A.J."/>
            <person name="Ruiz-Trillo I."/>
            <person name="Haas B."/>
            <person name="Nusbaum C."/>
            <person name="Birren B."/>
        </authorList>
    </citation>
    <scope>NUCLEOTIDE SEQUENCE [LARGE SCALE GENOMIC DNA]</scope>
    <source>
        <strain evidence="9 10">JP610</strain>
    </source>
</reference>
<feature type="compositionally biased region" description="Low complexity" evidence="7">
    <location>
        <begin position="76"/>
        <end position="92"/>
    </location>
</feature>
<feature type="compositionally biased region" description="Polar residues" evidence="7">
    <location>
        <begin position="434"/>
        <end position="443"/>
    </location>
</feature>
<feature type="compositionally biased region" description="Polar residues" evidence="7">
    <location>
        <begin position="482"/>
        <end position="494"/>
    </location>
</feature>
<organism evidence="9 10">
    <name type="scientific">Sphaeroforma arctica JP610</name>
    <dbReference type="NCBI Taxonomy" id="667725"/>
    <lineage>
        <taxon>Eukaryota</taxon>
        <taxon>Ichthyosporea</taxon>
        <taxon>Ichthyophonida</taxon>
        <taxon>Sphaeroforma</taxon>
    </lineage>
</organism>
<feature type="non-terminal residue" evidence="9">
    <location>
        <position position="1"/>
    </location>
</feature>
<dbReference type="STRING" id="667725.A0A0L0FXT3"/>
<dbReference type="eggNOG" id="KOG2676">
    <property type="taxonomic scope" value="Eukaryota"/>
</dbReference>
<dbReference type="GO" id="GO:0016787">
    <property type="term" value="F:hydrolase activity"/>
    <property type="evidence" value="ECO:0007669"/>
    <property type="project" value="UniProtKB-KW"/>
</dbReference>
<dbReference type="Proteomes" id="UP000054560">
    <property type="component" value="Unassembled WGS sequence"/>
</dbReference>
<evidence type="ECO:0000259" key="8">
    <source>
        <dbReference type="Pfam" id="PF09759"/>
    </source>
</evidence>
<name>A0A0L0FXT3_9EUKA</name>
<dbReference type="PANTHER" id="PTHR21314:SF0">
    <property type="entry name" value="QUEUOSINE 5'-PHOSPHATE N-GLYCOSYLASE_HYDROLASE"/>
    <property type="match status" value="1"/>
</dbReference>
<evidence type="ECO:0000313" key="9">
    <source>
        <dbReference type="EMBL" id="KNC81635.1"/>
    </source>
</evidence>
<sequence>IVNATLRTCLQTLFNGCVGNSHTSTIVWQWMFPTAIQRIMDHAQRQQQQHTLSSTSTLPTSSATTTAPTPAPPATDPTATAASPATPTSAAHTAMASEAHGLLCLVESLVHVCAVSHESVYDDLLGVQGQWLWWAMVAHWATVLFSDDDDDSTTEPLTCDWMALLTAHAIDGDRFPAAYEALSHTQRDIHTDTHTDTHRERDTQDITHPTATDERAADGHTAHTIRTNHLVPTVLPWFLVQTVEDASRVVISTTAATTPTATDANDNRVIRLTLHTVTYVAQQAVNCIQAVLAEGESFWSDLEAKKPSAVMALTRLNALLAAMCAITAAVHTYGNLIRLLGNVASRNSHAQDQLRESEGLVLFLNHCQLDDRNPYIKEWAVLALRNALEGNKRNQQLVAGMEKNKVVVDPDLGMEVNIDPSTGKLKIKRDGEGSKQQTHTSGASKGPNHLPTATGRPQQHTDDTTTDTVDTRSTTAHAVTHSHAQWSAQMNPNALAQDDHGDDVWQPQSADSDADTHSTDGAESCADTHMGVVLQSAKYISDNSTHVHVLPHGIAKAAHTIATRSQTINYSTAAWKQHELHPDVADDNALNWIFVIDTLNFSFWSATDTLYTVIYRNKPYTGYWALCAAINRALDEGIPITTPSYYAHSTEQQVAHVFRSDSTEPPPLLHYRHEHLTQCGQVLLKDYKGKVSELIASCNGSAETLMNTMVTKFPCYNDISTYRERECAFYKRAQIFVADVWACFEQTGYGHFSDIECITMFADYRVPQVLVYLGLMEYTEELTADMKSGSLWQTGDPREAEVRGCSIWAVELVKREMRRQGCASELNSILLDFYLWDYAKQYSHDMAHVPIHLVRTRFY</sequence>
<dbReference type="Pfam" id="PF10343">
    <property type="entry name" value="Q_salvage"/>
    <property type="match status" value="1"/>
</dbReference>
<evidence type="ECO:0000256" key="1">
    <source>
        <dbReference type="ARBA" id="ARBA00022801"/>
    </source>
</evidence>
<feature type="compositionally biased region" description="Low complexity" evidence="7">
    <location>
        <begin position="466"/>
        <end position="475"/>
    </location>
</feature>
<evidence type="ECO:0000256" key="2">
    <source>
        <dbReference type="ARBA" id="ARBA00035119"/>
    </source>
</evidence>
<keyword evidence="1 6" id="KW-0378">Hydrolase</keyword>
<comment type="function">
    <text evidence="6">Catalyzes the hydrolysis of queuosine 5'-phosphate, releasing the nucleobase queuine (q). Is required for salvage of queuine from exogenous queuosine (Q) that is imported and then converted to queuosine 5'-phosphate intracellularly.</text>
</comment>
<keyword evidence="10" id="KW-1185">Reference proteome</keyword>
<dbReference type="PANTHER" id="PTHR21314">
    <property type="entry name" value="QUEUOSINE 5'-PHOSPHATE N-GLYCOSYLASE_HYDROLASE-RELATED"/>
    <property type="match status" value="1"/>
</dbReference>
<dbReference type="RefSeq" id="XP_014155537.1">
    <property type="nucleotide sequence ID" value="XM_014300062.1"/>
</dbReference>
<comment type="similarity">
    <text evidence="2 6">Belongs to the QNG1 protein family.</text>
</comment>
<proteinExistence type="inferred from homology"/>
<dbReference type="EMBL" id="KQ242013">
    <property type="protein sequence ID" value="KNC81635.1"/>
    <property type="molecule type" value="Genomic_DNA"/>
</dbReference>
<accession>A0A0L0FXT3</accession>
<gene>
    <name evidence="9" type="ORF">SARC_06058</name>
</gene>
<dbReference type="EC" id="3.2.2.-" evidence="6"/>
<evidence type="ECO:0000256" key="3">
    <source>
        <dbReference type="ARBA" id="ARBA00035306"/>
    </source>
</evidence>
<dbReference type="Pfam" id="PF09759">
    <property type="entry name" value="Atx10homo_assoc"/>
    <property type="match status" value="1"/>
</dbReference>
<feature type="region of interest" description="Disordered" evidence="7">
    <location>
        <begin position="412"/>
        <end position="524"/>
    </location>
</feature>
<comment type="catalytic activity">
    <reaction evidence="5 6">
        <text>queuosine 5'-phosphate + H2O = queuine + D-ribose 5-phosphate</text>
        <dbReference type="Rhea" id="RHEA:75387"/>
        <dbReference type="ChEBI" id="CHEBI:15377"/>
        <dbReference type="ChEBI" id="CHEBI:17433"/>
        <dbReference type="ChEBI" id="CHEBI:78346"/>
        <dbReference type="ChEBI" id="CHEBI:194371"/>
    </reaction>
    <physiologicalReaction direction="left-to-right" evidence="5 6">
        <dbReference type="Rhea" id="RHEA:75388"/>
    </physiologicalReaction>
</comment>
<evidence type="ECO:0000256" key="7">
    <source>
        <dbReference type="SAM" id="MobiDB-lite"/>
    </source>
</evidence>
<dbReference type="InterPro" id="IPR019156">
    <property type="entry name" value="Ataxin-10_domain"/>
</dbReference>
<dbReference type="AlphaFoldDB" id="A0A0L0FXT3"/>
<dbReference type="GeneID" id="25906562"/>
<evidence type="ECO:0000256" key="6">
    <source>
        <dbReference type="RuleBase" id="RU365002"/>
    </source>
</evidence>